<evidence type="ECO:0000259" key="5">
    <source>
        <dbReference type="Pfam" id="PF25917"/>
    </source>
</evidence>
<dbReference type="Pfam" id="PF25876">
    <property type="entry name" value="HH_MFP_RND"/>
    <property type="match status" value="1"/>
</dbReference>
<protein>
    <submittedName>
        <fullName evidence="7">Membrane fusion protein, multidrug efflux system</fullName>
    </submittedName>
</protein>
<evidence type="ECO:0000256" key="1">
    <source>
        <dbReference type="ARBA" id="ARBA00009477"/>
    </source>
</evidence>
<dbReference type="PANTHER" id="PTHR30469">
    <property type="entry name" value="MULTIDRUG RESISTANCE PROTEIN MDTA"/>
    <property type="match status" value="1"/>
</dbReference>
<sequence>MTMPGRRMLIMLSLVLSVVLMLAGYKTYWIYQQLQLLHGPKPPVSVATSNAFEIPWQRQMPAAGTLKALQGIDLSTEVPGVVTQLHFESGQRVEAGQPLLQLEYQTEQAELDVAKADQRLARQNFERGRKLVEISAISKGEFDRLGAELNRNTAVVAQRTAALEKKRIVAPFTGTIGIRQVNVGDYLQSTQVIASLQDTRQLYVDFYVPEQALQLIRIGQSVQVEISARPGIFSLAKVSAINPIVDESTRNVLVRATLSNPRDELLPGMFANLRVLLDEPTAHTVIQESAIAYSPYGQYIFVITPGNNGEPHASDAGDTPQLIAEQRLIETGERRNGLVVVSKGLHKGEQVVTAGQLKLKHGTAVRISIDRSQPEGPLPTPQPEGAQ</sequence>
<dbReference type="GO" id="GO:0015562">
    <property type="term" value="F:efflux transmembrane transporter activity"/>
    <property type="evidence" value="ECO:0007669"/>
    <property type="project" value="TreeGrafter"/>
</dbReference>
<dbReference type="EMBL" id="LT629782">
    <property type="protein sequence ID" value="SDU06551.1"/>
    <property type="molecule type" value="Genomic_DNA"/>
</dbReference>
<dbReference type="Gene3D" id="2.40.420.20">
    <property type="match status" value="1"/>
</dbReference>
<proteinExistence type="inferred from homology"/>
<evidence type="ECO:0000313" key="7">
    <source>
        <dbReference type="EMBL" id="SDU06551.1"/>
    </source>
</evidence>
<evidence type="ECO:0000259" key="6">
    <source>
        <dbReference type="Pfam" id="PF25954"/>
    </source>
</evidence>
<dbReference type="SUPFAM" id="SSF111369">
    <property type="entry name" value="HlyD-like secretion proteins"/>
    <property type="match status" value="1"/>
</dbReference>
<keyword evidence="8" id="KW-1185">Reference proteome</keyword>
<dbReference type="Pfam" id="PF25917">
    <property type="entry name" value="BSH_RND"/>
    <property type="match status" value="1"/>
</dbReference>
<dbReference type="InterPro" id="IPR058625">
    <property type="entry name" value="MdtA-like_BSH"/>
</dbReference>
<feature type="domain" description="CusB-like beta-barrel" evidence="6">
    <location>
        <begin position="203"/>
        <end position="275"/>
    </location>
</feature>
<dbReference type="Pfam" id="PF25954">
    <property type="entry name" value="Beta-barrel_RND_2"/>
    <property type="match status" value="1"/>
</dbReference>
<dbReference type="InterPro" id="IPR058792">
    <property type="entry name" value="Beta-barrel_RND_2"/>
</dbReference>
<dbReference type="FunFam" id="2.40.30.170:FF:000010">
    <property type="entry name" value="Efflux RND transporter periplasmic adaptor subunit"/>
    <property type="match status" value="1"/>
</dbReference>
<evidence type="ECO:0000256" key="3">
    <source>
        <dbReference type="SAM" id="MobiDB-lite"/>
    </source>
</evidence>
<feature type="compositionally biased region" description="Pro residues" evidence="3">
    <location>
        <begin position="376"/>
        <end position="387"/>
    </location>
</feature>
<dbReference type="Proteomes" id="UP000183653">
    <property type="component" value="Chromosome I"/>
</dbReference>
<dbReference type="PANTHER" id="PTHR30469:SF11">
    <property type="entry name" value="BLL4320 PROTEIN"/>
    <property type="match status" value="1"/>
</dbReference>
<dbReference type="GO" id="GO:1990281">
    <property type="term" value="C:efflux pump complex"/>
    <property type="evidence" value="ECO:0007669"/>
    <property type="project" value="TreeGrafter"/>
</dbReference>
<dbReference type="Gene3D" id="2.40.30.170">
    <property type="match status" value="1"/>
</dbReference>
<name>A0A8B3XXN9_9PSED</name>
<comment type="similarity">
    <text evidence="1">Belongs to the membrane fusion protein (MFP) (TC 8.A.1) family.</text>
</comment>
<accession>A0A8B3XXN9</accession>
<dbReference type="Gene3D" id="1.10.287.470">
    <property type="entry name" value="Helix hairpin bin"/>
    <property type="match status" value="1"/>
</dbReference>
<gene>
    <name evidence="7" type="ORF">SAMN04490197_2511</name>
</gene>
<keyword evidence="2" id="KW-0175">Coiled coil</keyword>
<feature type="domain" description="Multidrug resistance protein MdtA-like barrel-sandwich hybrid" evidence="5">
    <location>
        <begin position="73"/>
        <end position="192"/>
    </location>
</feature>
<dbReference type="AlphaFoldDB" id="A0A8B3XXN9"/>
<organism evidence="7 8">
    <name type="scientific">Pseudomonas orientalis</name>
    <dbReference type="NCBI Taxonomy" id="76758"/>
    <lineage>
        <taxon>Bacteria</taxon>
        <taxon>Pseudomonadati</taxon>
        <taxon>Pseudomonadota</taxon>
        <taxon>Gammaproteobacteria</taxon>
        <taxon>Pseudomonadales</taxon>
        <taxon>Pseudomonadaceae</taxon>
        <taxon>Pseudomonas</taxon>
    </lineage>
</organism>
<feature type="region of interest" description="Disordered" evidence="3">
    <location>
        <begin position="368"/>
        <end position="387"/>
    </location>
</feature>
<evidence type="ECO:0000256" key="2">
    <source>
        <dbReference type="ARBA" id="ARBA00023054"/>
    </source>
</evidence>
<dbReference type="Gene3D" id="2.40.50.100">
    <property type="match status" value="1"/>
</dbReference>
<evidence type="ECO:0000259" key="4">
    <source>
        <dbReference type="Pfam" id="PF25876"/>
    </source>
</evidence>
<dbReference type="NCBIfam" id="TIGR01730">
    <property type="entry name" value="RND_mfp"/>
    <property type="match status" value="1"/>
</dbReference>
<feature type="domain" description="Multidrug resistance protein MdtA-like alpha-helical hairpin" evidence="4">
    <location>
        <begin position="104"/>
        <end position="167"/>
    </location>
</feature>
<dbReference type="InterPro" id="IPR006143">
    <property type="entry name" value="RND_pump_MFP"/>
</dbReference>
<dbReference type="InterPro" id="IPR058624">
    <property type="entry name" value="MdtA-like_HH"/>
</dbReference>
<reference evidence="7 8" key="1">
    <citation type="submission" date="2016-10" db="EMBL/GenBank/DDBJ databases">
        <authorList>
            <person name="Varghese N."/>
            <person name="Submissions S."/>
        </authorList>
    </citation>
    <scope>NUCLEOTIDE SEQUENCE [LARGE SCALE GENOMIC DNA]</scope>
    <source>
        <strain evidence="7 8">BS2775</strain>
    </source>
</reference>
<evidence type="ECO:0000313" key="8">
    <source>
        <dbReference type="Proteomes" id="UP000183653"/>
    </source>
</evidence>